<dbReference type="AlphaFoldDB" id="A0A0E9S553"/>
<proteinExistence type="predicted"/>
<reference evidence="1" key="2">
    <citation type="journal article" date="2015" name="Fish Shellfish Immunol.">
        <title>Early steps in the European eel (Anguilla anguilla)-Vibrio vulnificus interaction in the gills: Role of the RtxA13 toxin.</title>
        <authorList>
            <person name="Callol A."/>
            <person name="Pajuelo D."/>
            <person name="Ebbesson L."/>
            <person name="Teles M."/>
            <person name="MacKenzie S."/>
            <person name="Amaro C."/>
        </authorList>
    </citation>
    <scope>NUCLEOTIDE SEQUENCE</scope>
</reference>
<evidence type="ECO:0000313" key="1">
    <source>
        <dbReference type="EMBL" id="JAH35775.1"/>
    </source>
</evidence>
<name>A0A0E9S553_ANGAN</name>
<sequence length="50" mass="6024">MRRLFFNFRLQDNSVFHSTEFVQKIPNLSFKTTSNVYGVSMGHLYQNLFY</sequence>
<protein>
    <submittedName>
        <fullName evidence="1">Uncharacterized protein</fullName>
    </submittedName>
</protein>
<accession>A0A0E9S553</accession>
<dbReference type="EMBL" id="GBXM01072802">
    <property type="protein sequence ID" value="JAH35775.1"/>
    <property type="molecule type" value="Transcribed_RNA"/>
</dbReference>
<reference evidence="1" key="1">
    <citation type="submission" date="2014-11" db="EMBL/GenBank/DDBJ databases">
        <authorList>
            <person name="Amaro Gonzalez C."/>
        </authorList>
    </citation>
    <scope>NUCLEOTIDE SEQUENCE</scope>
</reference>
<organism evidence="1">
    <name type="scientific">Anguilla anguilla</name>
    <name type="common">European freshwater eel</name>
    <name type="synonym">Muraena anguilla</name>
    <dbReference type="NCBI Taxonomy" id="7936"/>
    <lineage>
        <taxon>Eukaryota</taxon>
        <taxon>Metazoa</taxon>
        <taxon>Chordata</taxon>
        <taxon>Craniata</taxon>
        <taxon>Vertebrata</taxon>
        <taxon>Euteleostomi</taxon>
        <taxon>Actinopterygii</taxon>
        <taxon>Neopterygii</taxon>
        <taxon>Teleostei</taxon>
        <taxon>Anguilliformes</taxon>
        <taxon>Anguillidae</taxon>
        <taxon>Anguilla</taxon>
    </lineage>
</organism>